<dbReference type="PANTHER" id="PTHR45820">
    <property type="entry name" value="FI23527P1"/>
    <property type="match status" value="1"/>
</dbReference>
<dbReference type="GO" id="GO:0019855">
    <property type="term" value="F:calcium channel inhibitor activity"/>
    <property type="evidence" value="ECO:0007669"/>
    <property type="project" value="TreeGrafter"/>
</dbReference>
<dbReference type="Proteomes" id="UP001178508">
    <property type="component" value="Chromosome 10"/>
</dbReference>
<evidence type="ECO:0000256" key="1">
    <source>
        <dbReference type="ARBA" id="ARBA00004141"/>
    </source>
</evidence>
<feature type="compositionally biased region" description="Low complexity" evidence="7">
    <location>
        <begin position="55"/>
        <end position="82"/>
    </location>
</feature>
<keyword evidence="5 8" id="KW-1133">Transmembrane helix</keyword>
<dbReference type="GO" id="GO:0005794">
    <property type="term" value="C:Golgi apparatus"/>
    <property type="evidence" value="ECO:0007669"/>
    <property type="project" value="TreeGrafter"/>
</dbReference>
<keyword evidence="3 8" id="KW-0812">Transmembrane</keyword>
<dbReference type="InterPro" id="IPR036837">
    <property type="entry name" value="Cation_efflux_CTD_sf"/>
</dbReference>
<evidence type="ECO:0000256" key="6">
    <source>
        <dbReference type="ARBA" id="ARBA00023136"/>
    </source>
</evidence>
<dbReference type="GO" id="GO:0006882">
    <property type="term" value="P:intracellular zinc ion homeostasis"/>
    <property type="evidence" value="ECO:0007669"/>
    <property type="project" value="TreeGrafter"/>
</dbReference>
<reference evidence="11" key="1">
    <citation type="submission" date="2023-08" db="EMBL/GenBank/DDBJ databases">
        <authorList>
            <person name="Alioto T."/>
            <person name="Alioto T."/>
            <person name="Gomez Garrido J."/>
        </authorList>
    </citation>
    <scope>NUCLEOTIDE SEQUENCE</scope>
</reference>
<dbReference type="GO" id="GO:0016020">
    <property type="term" value="C:membrane"/>
    <property type="evidence" value="ECO:0007669"/>
    <property type="project" value="UniProtKB-SubCell"/>
</dbReference>
<feature type="domain" description="Cation efflux protein cytoplasmic" evidence="10">
    <location>
        <begin position="413"/>
        <end position="487"/>
    </location>
</feature>
<dbReference type="InterPro" id="IPR027469">
    <property type="entry name" value="Cation_efflux_TMD_sf"/>
</dbReference>
<keyword evidence="6 8" id="KW-0472">Membrane</keyword>
<feature type="region of interest" description="Disordered" evidence="7">
    <location>
        <begin position="52"/>
        <end position="82"/>
    </location>
</feature>
<sequence length="566" mass="59877">MEAPRWCMLGVAVLLLVCQVITHRLCETLIVLVDGFHTVFIIVRMAFPPPPPHPSSVRKPPLSSEDSPAPPADSSSSAATPSALPAEPCIEVLETHTSTDGSLIQPPTPHLFLEAGSQVNSQQLHSPEVCPPALNCGLSFPPYRTPAVGAFISALVLASLCLSYITEIISFSLEPHPVQRPLLPVLVGAVSLIYKMLLLLWLNWGQTQDGHADAISAKGEIETWTDSVQVLDDVSQVQSAVEDSTHNGALVLSNPGTSPCIADEHSHTPQPEPGVCLHTAAPQYDSKRPSSAADLSPSQDILEISKDDTCVEHLGSKNASKTSPGCKSSHRQGPVPLLTPILVTQGLCSPLLALINSLGTLLIDPQCLQSSRVCGLLVYLDPGLSLLAVITLIATAMPQVHRYGLLLLQSAPPHICVSDLGRRITSVPGVQAVHDLHVWQLSGSLTVASVHVHCHAGFPLHRCADLLSGVTKVLQSVGVSCCTVQPEFVSYPGCSEGSSGDASAVVLREDPTLPQLPLACNLGCGKACSGNMCCSPEEEELMSPLTPPAGETKEDPQTLVIENTFL</sequence>
<feature type="transmembrane region" description="Helical" evidence="8">
    <location>
        <begin position="147"/>
        <end position="170"/>
    </location>
</feature>
<feature type="chain" id="PRO_5043326096" evidence="9">
    <location>
        <begin position="23"/>
        <end position="566"/>
    </location>
</feature>
<name>A0AAV1FWF2_XYRNO</name>
<feature type="transmembrane region" description="Helical" evidence="8">
    <location>
        <begin position="182"/>
        <end position="204"/>
    </location>
</feature>
<evidence type="ECO:0000313" key="12">
    <source>
        <dbReference type="Proteomes" id="UP001178508"/>
    </source>
</evidence>
<evidence type="ECO:0000313" key="11">
    <source>
        <dbReference type="EMBL" id="CAJ1065403.1"/>
    </source>
</evidence>
<evidence type="ECO:0000259" key="10">
    <source>
        <dbReference type="Pfam" id="PF16916"/>
    </source>
</evidence>
<keyword evidence="9" id="KW-0732">Signal</keyword>
<keyword evidence="4" id="KW-0862">Zinc</keyword>
<evidence type="ECO:0000256" key="5">
    <source>
        <dbReference type="ARBA" id="ARBA00022989"/>
    </source>
</evidence>
<dbReference type="GO" id="GO:0005783">
    <property type="term" value="C:endoplasmic reticulum"/>
    <property type="evidence" value="ECO:0007669"/>
    <property type="project" value="TreeGrafter"/>
</dbReference>
<comment type="subcellular location">
    <subcellularLocation>
        <location evidence="1">Membrane</location>
        <topology evidence="1">Multi-pass membrane protein</topology>
    </subcellularLocation>
</comment>
<feature type="transmembrane region" description="Helical" evidence="8">
    <location>
        <begin position="376"/>
        <end position="397"/>
    </location>
</feature>
<keyword evidence="12" id="KW-1185">Reference proteome</keyword>
<gene>
    <name evidence="11" type="ORF">XNOV1_A038923</name>
</gene>
<evidence type="ECO:0000256" key="4">
    <source>
        <dbReference type="ARBA" id="ARBA00022833"/>
    </source>
</evidence>
<dbReference type="Gene3D" id="1.20.1510.10">
    <property type="entry name" value="Cation efflux protein transmembrane domain"/>
    <property type="match status" value="1"/>
</dbReference>
<dbReference type="SUPFAM" id="SSF160240">
    <property type="entry name" value="Cation efflux protein cytoplasmic domain-like"/>
    <property type="match status" value="1"/>
</dbReference>
<accession>A0AAV1FWF2</accession>
<evidence type="ECO:0000256" key="9">
    <source>
        <dbReference type="SAM" id="SignalP"/>
    </source>
</evidence>
<evidence type="ECO:0000256" key="2">
    <source>
        <dbReference type="ARBA" id="ARBA00008873"/>
    </source>
</evidence>
<protein>
    <submittedName>
        <fullName evidence="11">Zinc/cadmium resistance protein</fullName>
    </submittedName>
</protein>
<dbReference type="GO" id="GO:0010312">
    <property type="term" value="P:detoxification of zinc ion"/>
    <property type="evidence" value="ECO:0007669"/>
    <property type="project" value="TreeGrafter"/>
</dbReference>
<dbReference type="Pfam" id="PF16916">
    <property type="entry name" value="ZT_dimer"/>
    <property type="match status" value="1"/>
</dbReference>
<proteinExistence type="inferred from homology"/>
<dbReference type="EMBL" id="OY660873">
    <property type="protein sequence ID" value="CAJ1065403.1"/>
    <property type="molecule type" value="Genomic_DNA"/>
</dbReference>
<dbReference type="AlphaFoldDB" id="A0AAV1FWF2"/>
<evidence type="ECO:0000256" key="3">
    <source>
        <dbReference type="ARBA" id="ARBA00022692"/>
    </source>
</evidence>
<dbReference type="PANTHER" id="PTHR45820:SF6">
    <property type="entry name" value="ZINC_CADMIUM RESISTANCE PROTEIN-LIKE"/>
    <property type="match status" value="1"/>
</dbReference>
<evidence type="ECO:0000256" key="8">
    <source>
        <dbReference type="SAM" id="Phobius"/>
    </source>
</evidence>
<organism evidence="11 12">
    <name type="scientific">Xyrichtys novacula</name>
    <name type="common">Pearly razorfish</name>
    <name type="synonym">Hemipteronotus novacula</name>
    <dbReference type="NCBI Taxonomy" id="13765"/>
    <lineage>
        <taxon>Eukaryota</taxon>
        <taxon>Metazoa</taxon>
        <taxon>Chordata</taxon>
        <taxon>Craniata</taxon>
        <taxon>Vertebrata</taxon>
        <taxon>Euteleostomi</taxon>
        <taxon>Actinopterygii</taxon>
        <taxon>Neopterygii</taxon>
        <taxon>Teleostei</taxon>
        <taxon>Neoteleostei</taxon>
        <taxon>Acanthomorphata</taxon>
        <taxon>Eupercaria</taxon>
        <taxon>Labriformes</taxon>
        <taxon>Labridae</taxon>
        <taxon>Xyrichtys</taxon>
    </lineage>
</organism>
<evidence type="ECO:0000256" key="7">
    <source>
        <dbReference type="SAM" id="MobiDB-lite"/>
    </source>
</evidence>
<comment type="similarity">
    <text evidence="2">Belongs to the cation diffusion facilitator (CDF) transporter (TC 2.A.4) family. SLC30A subfamily.</text>
</comment>
<feature type="signal peptide" evidence="9">
    <location>
        <begin position="1"/>
        <end position="22"/>
    </location>
</feature>
<dbReference type="InterPro" id="IPR027470">
    <property type="entry name" value="Cation_efflux_CTD"/>
</dbReference>
<dbReference type="GO" id="GO:0005385">
    <property type="term" value="F:zinc ion transmembrane transporter activity"/>
    <property type="evidence" value="ECO:0007669"/>
    <property type="project" value="TreeGrafter"/>
</dbReference>